<evidence type="ECO:0000256" key="1">
    <source>
        <dbReference type="SAM" id="Phobius"/>
    </source>
</evidence>
<name>A0A7T0BXE8_9BACT</name>
<sequence>MAFFLSAAGLMMILEGIPFFCFPTQYKEWVSKLPEIPNSTLRTIGLVVMLLGLGLVYVGKSLTVPS</sequence>
<accession>A0A7T0BXE8</accession>
<dbReference type="Pfam" id="PF09838">
    <property type="entry name" value="DUF2065"/>
    <property type="match status" value="1"/>
</dbReference>
<evidence type="ECO:0000313" key="3">
    <source>
        <dbReference type="Proteomes" id="UP000594688"/>
    </source>
</evidence>
<proteinExistence type="predicted"/>
<dbReference type="InterPro" id="IPR019201">
    <property type="entry name" value="DUF2065"/>
</dbReference>
<feature type="transmembrane region" description="Helical" evidence="1">
    <location>
        <begin position="39"/>
        <end position="58"/>
    </location>
</feature>
<dbReference type="EMBL" id="CP048685">
    <property type="protein sequence ID" value="QPJ62699.1"/>
    <property type="molecule type" value="Genomic_DNA"/>
</dbReference>
<organism evidence="2 3">
    <name type="scientific">Candidatus Nitronauta litoralis</name>
    <dbReference type="NCBI Taxonomy" id="2705533"/>
    <lineage>
        <taxon>Bacteria</taxon>
        <taxon>Pseudomonadati</taxon>
        <taxon>Nitrospinota/Tectimicrobiota group</taxon>
        <taxon>Nitrospinota</taxon>
        <taxon>Nitrospinia</taxon>
        <taxon>Nitrospinales</taxon>
        <taxon>Nitrospinaceae</taxon>
        <taxon>Candidatus Nitronauta</taxon>
    </lineage>
</organism>
<dbReference type="AlphaFoldDB" id="A0A7T0BXE8"/>
<reference evidence="2 3" key="1">
    <citation type="submission" date="2020-02" db="EMBL/GenBank/DDBJ databases">
        <title>Genomic and physiological characterization of two novel Nitrospinaceae genera.</title>
        <authorList>
            <person name="Mueller A.J."/>
            <person name="Jung M.-Y."/>
            <person name="Strachan C.R."/>
            <person name="Herbold C.W."/>
            <person name="Kirkegaard R.H."/>
            <person name="Daims H."/>
        </authorList>
    </citation>
    <scope>NUCLEOTIDE SEQUENCE [LARGE SCALE GENOMIC DNA]</scope>
    <source>
        <strain evidence="2">EB</strain>
    </source>
</reference>
<keyword evidence="1" id="KW-1133">Transmembrane helix</keyword>
<keyword evidence="1" id="KW-0812">Transmembrane</keyword>
<dbReference type="KEGG" id="nli:G3M70_12760"/>
<evidence type="ECO:0000313" key="2">
    <source>
        <dbReference type="EMBL" id="QPJ62699.1"/>
    </source>
</evidence>
<dbReference type="PANTHER" id="PTHR38602:SF1">
    <property type="entry name" value="INNER MEMBRANE PROTEIN"/>
    <property type="match status" value="1"/>
</dbReference>
<dbReference type="Proteomes" id="UP000594688">
    <property type="component" value="Chromosome"/>
</dbReference>
<gene>
    <name evidence="2" type="ORF">G3M70_12760</name>
</gene>
<dbReference type="PANTHER" id="PTHR38602">
    <property type="entry name" value="INNER MEMBRANE PROTEIN-RELATED"/>
    <property type="match status" value="1"/>
</dbReference>
<keyword evidence="1" id="KW-0472">Membrane</keyword>
<protein>
    <submittedName>
        <fullName evidence="2">DUF2065 domain-containing protein</fullName>
    </submittedName>
</protein>